<protein>
    <recommendedName>
        <fullName evidence="4">Oligosaccharide repeat unit polymerase</fullName>
    </recommendedName>
</protein>
<sequence length="411" mass="46942">MPRAKISLIKRLANEGELRRSAETGLKRVNPFILFLGIYTAYNIIGLIDTPWTIRGTYDKVLCWKLFVTGLIGFLLAFVFFRGVEKKTVTPMLRQRRSRQLTIFFLLIFIVCLLLTILTSGGIPLFMGEERFGNSAIAFNLIQFYGFWVLVRLISDFENNKKISVIQIAVYIAGVLCFGYRTPVLVFFLVIYVYQIVFRMPRKKAFLFGFVAIFAITGFAAIFAAYRVSQSYDLVTFFGNIDFRYVNDHKYLWPFVPALAMLDFSQNTVSSIGSALHQYMYGGLFISNYETFLPGKHWGARNIIGELTSARWVAGRPMSITPTLQGALYVDFGYIGVFTGFFIISAGIGFFWKKAKRWGALGKFGFCYLLTMSIMSVHNGYWDAGFVFFLIFIGVIRCFDLIKGRSVRFVK</sequence>
<keyword evidence="1" id="KW-1133">Transmembrane helix</keyword>
<organism evidence="2 3">
    <name type="scientific">Paraburkholderia caffeinitolerans</name>
    <dbReference type="NCBI Taxonomy" id="1723730"/>
    <lineage>
        <taxon>Bacteria</taxon>
        <taxon>Pseudomonadati</taxon>
        <taxon>Pseudomonadota</taxon>
        <taxon>Betaproteobacteria</taxon>
        <taxon>Burkholderiales</taxon>
        <taxon>Burkholderiaceae</taxon>
        <taxon>Paraburkholderia</taxon>
    </lineage>
</organism>
<dbReference type="AlphaFoldDB" id="A0A6J5GXG2"/>
<feature type="transmembrane region" description="Helical" evidence="1">
    <location>
        <begin position="332"/>
        <end position="352"/>
    </location>
</feature>
<gene>
    <name evidence="2" type="ORF">LMG28688_06375</name>
</gene>
<dbReference type="Proteomes" id="UP000494119">
    <property type="component" value="Unassembled WGS sequence"/>
</dbReference>
<evidence type="ECO:0000313" key="2">
    <source>
        <dbReference type="EMBL" id="CAB3806647.1"/>
    </source>
</evidence>
<evidence type="ECO:0008006" key="4">
    <source>
        <dbReference type="Google" id="ProtNLM"/>
    </source>
</evidence>
<dbReference type="InterPro" id="IPR002760">
    <property type="entry name" value="O_anti_polymase"/>
</dbReference>
<dbReference type="Pfam" id="PF01901">
    <property type="entry name" value="O_anti_polymase"/>
    <property type="match status" value="1"/>
</dbReference>
<feature type="transmembrane region" description="Helical" evidence="1">
    <location>
        <begin position="166"/>
        <end position="194"/>
    </location>
</feature>
<feature type="transmembrane region" description="Helical" evidence="1">
    <location>
        <begin position="32"/>
        <end position="50"/>
    </location>
</feature>
<name>A0A6J5GXG2_9BURK</name>
<reference evidence="2 3" key="1">
    <citation type="submission" date="2020-04" db="EMBL/GenBank/DDBJ databases">
        <authorList>
            <person name="De Canck E."/>
        </authorList>
    </citation>
    <scope>NUCLEOTIDE SEQUENCE [LARGE SCALE GENOMIC DNA]</scope>
    <source>
        <strain evidence="2 3">LMG 28688</strain>
    </source>
</reference>
<keyword evidence="1" id="KW-0472">Membrane</keyword>
<keyword evidence="1" id="KW-0812">Transmembrane</keyword>
<feature type="transmembrane region" description="Helical" evidence="1">
    <location>
        <begin position="137"/>
        <end position="154"/>
    </location>
</feature>
<dbReference type="NCBIfam" id="TIGR04370">
    <property type="entry name" value="glyco_rpt_poly"/>
    <property type="match status" value="1"/>
</dbReference>
<proteinExistence type="predicted"/>
<feature type="transmembrane region" description="Helical" evidence="1">
    <location>
        <begin position="62"/>
        <end position="81"/>
    </location>
</feature>
<accession>A0A6J5GXG2</accession>
<evidence type="ECO:0000256" key="1">
    <source>
        <dbReference type="SAM" id="Phobius"/>
    </source>
</evidence>
<feature type="transmembrane region" description="Helical" evidence="1">
    <location>
        <begin position="101"/>
        <end position="125"/>
    </location>
</feature>
<dbReference type="EMBL" id="CADIKL010000050">
    <property type="protein sequence ID" value="CAB3806647.1"/>
    <property type="molecule type" value="Genomic_DNA"/>
</dbReference>
<keyword evidence="3" id="KW-1185">Reference proteome</keyword>
<evidence type="ECO:0000313" key="3">
    <source>
        <dbReference type="Proteomes" id="UP000494119"/>
    </source>
</evidence>
<feature type="transmembrane region" description="Helical" evidence="1">
    <location>
        <begin position="206"/>
        <end position="226"/>
    </location>
</feature>
<feature type="transmembrane region" description="Helical" evidence="1">
    <location>
        <begin position="384"/>
        <end position="402"/>
    </location>
</feature>